<dbReference type="AlphaFoldDB" id="A0A917FBM3"/>
<dbReference type="SUPFAM" id="SSF53098">
    <property type="entry name" value="Ribonuclease H-like"/>
    <property type="match status" value="1"/>
</dbReference>
<dbReference type="Proteomes" id="UP000606044">
    <property type="component" value="Unassembled WGS sequence"/>
</dbReference>
<evidence type="ECO:0000313" key="3">
    <source>
        <dbReference type="EMBL" id="GGF60020.1"/>
    </source>
</evidence>
<evidence type="ECO:0000256" key="1">
    <source>
        <dbReference type="SAM" id="MobiDB-lite"/>
    </source>
</evidence>
<evidence type="ECO:0000313" key="4">
    <source>
        <dbReference type="Proteomes" id="UP000606044"/>
    </source>
</evidence>
<proteinExistence type="predicted"/>
<dbReference type="PROSITE" id="PS50994">
    <property type="entry name" value="INTEGRASE"/>
    <property type="match status" value="1"/>
</dbReference>
<reference evidence="3" key="2">
    <citation type="submission" date="2020-09" db="EMBL/GenBank/DDBJ databases">
        <authorList>
            <person name="Sun Q."/>
            <person name="Sedlacek I."/>
        </authorList>
    </citation>
    <scope>NUCLEOTIDE SEQUENCE</scope>
    <source>
        <strain evidence="3">CCM 7897</strain>
    </source>
</reference>
<sequence>MTFSQIRLGKGDALVIDDVLYTVLCRDHLGMTLQSTGARRITTTKTHEDLGTLYFEGKNRLRIIRGDIASLPPELQENIAKSLDAFSPQDSREALRRLEYCRAMERFHARGVVSKTKAGYRHIAKLVARLRRSRTIRVDGVRHDKVPLEYVGWSTLRDWYWRYSRGKCPQVLVPENAKKGKAPESLDPEVEMVVAKWITERYLTLERPDLTVIYDLIVGDLEGGSIGRIDPPSIPSIDTVRRWVRRNVSEYEEIYYRKGREEAERKFRHIRRAPQSQIPLEVVEIDHTWVDLLLVDDDGAPLINKHGKVQKRVFRVWITTAICTATRMVLGWHISRDAPSWVSVMSCLRMSILPKDMTEYGCDTPHPAFGVPTRLRLDNGMEFHSNSLKAAAAELGMELCWLPRKKANLKGTVERLIGTLNRDFLAFMGGRTFRDKREKGDYPSEKRAVYTLAEIQRLFGYWVGDIQHNRPRKGIDARTPLQRWEDLAGAGVNLPPTSEQLHAILALTVNRTVNGEGVTLLGLKYQSHEMQAMHRRKGHLGKKYMVKVDPLDIGAMLIMDEEKGRWLPVPAVNPELAEGISLIEWRATVELARKRTAARNRIPLQTLRQARLALAEEARRKGTKPIRMKSADLHWFETNVDDPMWDLAANPGTGTEERERDEHRRRRGRKGREADPDALHSPRRVGALPAPAPAILSQCDLHDHGEEVAGELIAIID</sequence>
<feature type="region of interest" description="Disordered" evidence="1">
    <location>
        <begin position="646"/>
        <end position="687"/>
    </location>
</feature>
<dbReference type="RefSeq" id="WP_188577941.1">
    <property type="nucleotide sequence ID" value="NZ_BMCT01000002.1"/>
</dbReference>
<keyword evidence="4" id="KW-1185">Reference proteome</keyword>
<dbReference type="GO" id="GO:0003676">
    <property type="term" value="F:nucleic acid binding"/>
    <property type="evidence" value="ECO:0007669"/>
    <property type="project" value="InterPro"/>
</dbReference>
<evidence type="ECO:0000259" key="2">
    <source>
        <dbReference type="PROSITE" id="PS50994"/>
    </source>
</evidence>
<gene>
    <name evidence="3" type="ORF">GCM10007301_19690</name>
</gene>
<feature type="compositionally biased region" description="Basic and acidic residues" evidence="1">
    <location>
        <begin position="671"/>
        <end position="680"/>
    </location>
</feature>
<reference evidence="3" key="1">
    <citation type="journal article" date="2014" name="Int. J. Syst. Evol. Microbiol.">
        <title>Complete genome sequence of Corynebacterium casei LMG S-19264T (=DSM 44701T), isolated from a smear-ripened cheese.</title>
        <authorList>
            <consortium name="US DOE Joint Genome Institute (JGI-PGF)"/>
            <person name="Walter F."/>
            <person name="Albersmeier A."/>
            <person name="Kalinowski J."/>
            <person name="Ruckert C."/>
        </authorList>
    </citation>
    <scope>NUCLEOTIDE SEQUENCE</scope>
    <source>
        <strain evidence="3">CCM 7897</strain>
    </source>
</reference>
<protein>
    <recommendedName>
        <fullName evidence="2">Integrase catalytic domain-containing protein</fullName>
    </recommendedName>
</protein>
<dbReference type="InterPro" id="IPR036397">
    <property type="entry name" value="RNaseH_sf"/>
</dbReference>
<dbReference type="EMBL" id="BMCT01000002">
    <property type="protein sequence ID" value="GGF60020.1"/>
    <property type="molecule type" value="Genomic_DNA"/>
</dbReference>
<comment type="caution">
    <text evidence="3">The sequence shown here is derived from an EMBL/GenBank/DDBJ whole genome shotgun (WGS) entry which is preliminary data.</text>
</comment>
<dbReference type="Gene3D" id="3.30.420.10">
    <property type="entry name" value="Ribonuclease H-like superfamily/Ribonuclease H"/>
    <property type="match status" value="1"/>
</dbReference>
<organism evidence="3 4">
    <name type="scientific">Azorhizobium oxalatiphilum</name>
    <dbReference type="NCBI Taxonomy" id="980631"/>
    <lineage>
        <taxon>Bacteria</taxon>
        <taxon>Pseudomonadati</taxon>
        <taxon>Pseudomonadota</taxon>
        <taxon>Alphaproteobacteria</taxon>
        <taxon>Hyphomicrobiales</taxon>
        <taxon>Xanthobacteraceae</taxon>
        <taxon>Azorhizobium</taxon>
    </lineage>
</organism>
<feature type="domain" description="Integrase catalytic" evidence="2">
    <location>
        <begin position="275"/>
        <end position="488"/>
    </location>
</feature>
<name>A0A917FBM3_9HYPH</name>
<accession>A0A917FBM3</accession>
<dbReference type="GO" id="GO:0015074">
    <property type="term" value="P:DNA integration"/>
    <property type="evidence" value="ECO:0007669"/>
    <property type="project" value="InterPro"/>
</dbReference>
<dbReference type="InterPro" id="IPR012337">
    <property type="entry name" value="RNaseH-like_sf"/>
</dbReference>
<dbReference type="InterPro" id="IPR001584">
    <property type="entry name" value="Integrase_cat-core"/>
</dbReference>